<gene>
    <name evidence="1" type="ORF">GDO81_005624</name>
</gene>
<evidence type="ECO:0000313" key="1">
    <source>
        <dbReference type="EMBL" id="KAG8587280.1"/>
    </source>
</evidence>
<dbReference type="EMBL" id="WNYA01000002">
    <property type="protein sequence ID" value="KAG8587280.1"/>
    <property type="molecule type" value="Genomic_DNA"/>
</dbReference>
<keyword evidence="2" id="KW-1185">Reference proteome</keyword>
<dbReference type="Proteomes" id="UP000824782">
    <property type="component" value="Unassembled WGS sequence"/>
</dbReference>
<reference evidence="1" key="1">
    <citation type="thesis" date="2020" institute="ProQuest LLC" country="789 East Eisenhower Parkway, Ann Arbor, MI, USA">
        <title>Comparative Genomics and Chromosome Evolution.</title>
        <authorList>
            <person name="Mudd A.B."/>
        </authorList>
    </citation>
    <scope>NUCLEOTIDE SEQUENCE</scope>
    <source>
        <strain evidence="1">237g6f4</strain>
        <tissue evidence="1">Blood</tissue>
    </source>
</reference>
<comment type="caution">
    <text evidence="1">The sequence shown here is derived from an EMBL/GenBank/DDBJ whole genome shotgun (WGS) entry which is preliminary data.</text>
</comment>
<protein>
    <submittedName>
        <fullName evidence="1">Uncharacterized protein</fullName>
    </submittedName>
</protein>
<name>A0AAV7CRE6_ENGPU</name>
<organism evidence="1 2">
    <name type="scientific">Engystomops pustulosus</name>
    <name type="common">Tungara frog</name>
    <name type="synonym">Physalaemus pustulosus</name>
    <dbReference type="NCBI Taxonomy" id="76066"/>
    <lineage>
        <taxon>Eukaryota</taxon>
        <taxon>Metazoa</taxon>
        <taxon>Chordata</taxon>
        <taxon>Craniata</taxon>
        <taxon>Vertebrata</taxon>
        <taxon>Euteleostomi</taxon>
        <taxon>Amphibia</taxon>
        <taxon>Batrachia</taxon>
        <taxon>Anura</taxon>
        <taxon>Neobatrachia</taxon>
        <taxon>Hyloidea</taxon>
        <taxon>Leptodactylidae</taxon>
        <taxon>Leiuperinae</taxon>
        <taxon>Engystomops</taxon>
    </lineage>
</organism>
<proteinExistence type="predicted"/>
<dbReference type="AlphaFoldDB" id="A0AAV7CRE6"/>
<evidence type="ECO:0000313" key="2">
    <source>
        <dbReference type="Proteomes" id="UP000824782"/>
    </source>
</evidence>
<accession>A0AAV7CRE6</accession>
<sequence length="93" mass="10906">MVFQGSKVRNKKDHIPHSVYSMIQWYGTSLTVSGTTQELSWKMEVSERCRYHQSEYIFFFSFSSPLSCFPYSYLINTFCIIESLSLLRLVAID</sequence>